<evidence type="ECO:0000259" key="4">
    <source>
        <dbReference type="PROSITE" id="PS50930"/>
    </source>
</evidence>
<dbReference type="GO" id="GO:0000976">
    <property type="term" value="F:transcription cis-regulatory region binding"/>
    <property type="evidence" value="ECO:0007669"/>
    <property type="project" value="TreeGrafter"/>
</dbReference>
<protein>
    <submittedName>
        <fullName evidence="5">Two component transcriptional regulator, LytTR family</fullName>
    </submittedName>
</protein>
<dbReference type="SMART" id="SM00850">
    <property type="entry name" value="LytTR"/>
    <property type="match status" value="1"/>
</dbReference>
<dbReference type="Gene3D" id="3.40.50.2300">
    <property type="match status" value="1"/>
</dbReference>
<accession>A0A1M6PIZ6</accession>
<dbReference type="PROSITE" id="PS50110">
    <property type="entry name" value="RESPONSE_REGULATORY"/>
    <property type="match status" value="1"/>
</dbReference>
<reference evidence="6" key="1">
    <citation type="submission" date="2016-11" db="EMBL/GenBank/DDBJ databases">
        <authorList>
            <person name="Varghese N."/>
            <person name="Submissions S."/>
        </authorList>
    </citation>
    <scope>NUCLEOTIDE SEQUENCE [LARGE SCALE GENOMIC DNA]</scope>
    <source>
        <strain evidence="6">DSM 22212</strain>
    </source>
</reference>
<feature type="modified residue" description="4-aspartylphosphate" evidence="2">
    <location>
        <position position="60"/>
    </location>
</feature>
<proteinExistence type="predicted"/>
<dbReference type="Proteomes" id="UP000185812">
    <property type="component" value="Unassembled WGS sequence"/>
</dbReference>
<dbReference type="GO" id="GO:0000156">
    <property type="term" value="F:phosphorelay response regulator activity"/>
    <property type="evidence" value="ECO:0007669"/>
    <property type="project" value="TreeGrafter"/>
</dbReference>
<dbReference type="InterPro" id="IPR007492">
    <property type="entry name" value="LytTR_DNA-bd_dom"/>
</dbReference>
<dbReference type="InterPro" id="IPR001789">
    <property type="entry name" value="Sig_transdc_resp-reg_receiver"/>
</dbReference>
<evidence type="ECO:0000259" key="3">
    <source>
        <dbReference type="PROSITE" id="PS50110"/>
    </source>
</evidence>
<keyword evidence="1" id="KW-0238">DNA-binding</keyword>
<dbReference type="GO" id="GO:0006355">
    <property type="term" value="P:regulation of DNA-templated transcription"/>
    <property type="evidence" value="ECO:0007669"/>
    <property type="project" value="TreeGrafter"/>
</dbReference>
<dbReference type="InterPro" id="IPR011006">
    <property type="entry name" value="CheY-like_superfamily"/>
</dbReference>
<feature type="domain" description="Response regulatory" evidence="3">
    <location>
        <begin position="9"/>
        <end position="122"/>
    </location>
</feature>
<name>A0A1M6PIZ6_9BACT</name>
<evidence type="ECO:0000313" key="5">
    <source>
        <dbReference type="EMBL" id="SHK07909.1"/>
    </source>
</evidence>
<dbReference type="OrthoDB" id="2168082at2"/>
<gene>
    <name evidence="5" type="ORF">SAMN04488087_0202</name>
</gene>
<dbReference type="PANTHER" id="PTHR48111">
    <property type="entry name" value="REGULATOR OF RPOS"/>
    <property type="match status" value="1"/>
</dbReference>
<dbReference type="AlphaFoldDB" id="A0A1M6PIZ6"/>
<dbReference type="PROSITE" id="PS50930">
    <property type="entry name" value="HTH_LYTTR"/>
    <property type="match status" value="1"/>
</dbReference>
<dbReference type="EMBL" id="FRAU01000001">
    <property type="protein sequence ID" value="SHK07909.1"/>
    <property type="molecule type" value="Genomic_DNA"/>
</dbReference>
<dbReference type="PANTHER" id="PTHR48111:SF69">
    <property type="entry name" value="RESPONSE REGULATOR RECEIVER"/>
    <property type="match status" value="1"/>
</dbReference>
<dbReference type="SUPFAM" id="SSF52172">
    <property type="entry name" value="CheY-like"/>
    <property type="match status" value="1"/>
</dbReference>
<sequence>MPMNDRPLRVLIVDDEPLARQRLLDLLKGRAEIEVVGQATSGREAVQAIRSLHPDLVFLDVQMPGMTGFDVVREIGPEQMPVTIFVTAYDQYALQAFEVAALDYLLKPFDDERFEQALERARRLWKLKKVEALRDRLLQLLQEDRTPEPARPPKYLERIAVEMRGQVRVIPVRQIDYITASGPYAELHVGDQVYVIREQMQTLEERLDPALFIRIHRSAIVRIDLIDVLLRGAGGRYAVRLKNGVRLKVSRSRREALERRLGLNAE</sequence>
<dbReference type="InterPro" id="IPR039420">
    <property type="entry name" value="WalR-like"/>
</dbReference>
<evidence type="ECO:0000256" key="2">
    <source>
        <dbReference type="PROSITE-ProRule" id="PRU00169"/>
    </source>
</evidence>
<keyword evidence="6" id="KW-1185">Reference proteome</keyword>
<dbReference type="SMART" id="SM00448">
    <property type="entry name" value="REC"/>
    <property type="match status" value="1"/>
</dbReference>
<dbReference type="Pfam" id="PF00072">
    <property type="entry name" value="Response_reg"/>
    <property type="match status" value="1"/>
</dbReference>
<dbReference type="FunFam" id="3.40.50.2300:FF:000051">
    <property type="entry name" value="Two-component response regulator yehT"/>
    <property type="match status" value="1"/>
</dbReference>
<dbReference type="STRING" id="633813.SAMN04488087_0202"/>
<dbReference type="Gene3D" id="2.40.50.1020">
    <property type="entry name" value="LytTr DNA-binding domain"/>
    <property type="match status" value="1"/>
</dbReference>
<dbReference type="GO" id="GO:0005829">
    <property type="term" value="C:cytosol"/>
    <property type="evidence" value="ECO:0007669"/>
    <property type="project" value="TreeGrafter"/>
</dbReference>
<dbReference type="CDD" id="cd17532">
    <property type="entry name" value="REC_LytTR_AlgR-like"/>
    <property type="match status" value="1"/>
</dbReference>
<dbReference type="GO" id="GO:0032993">
    <property type="term" value="C:protein-DNA complex"/>
    <property type="evidence" value="ECO:0007669"/>
    <property type="project" value="TreeGrafter"/>
</dbReference>
<dbReference type="Pfam" id="PF04397">
    <property type="entry name" value="LytTR"/>
    <property type="match status" value="1"/>
</dbReference>
<keyword evidence="2" id="KW-0597">Phosphoprotein</keyword>
<evidence type="ECO:0000256" key="1">
    <source>
        <dbReference type="ARBA" id="ARBA00023125"/>
    </source>
</evidence>
<feature type="domain" description="HTH LytTR-type" evidence="4">
    <location>
        <begin position="159"/>
        <end position="263"/>
    </location>
</feature>
<organism evidence="5 6">
    <name type="scientific">Rhodothermus profundi</name>
    <dbReference type="NCBI Taxonomy" id="633813"/>
    <lineage>
        <taxon>Bacteria</taxon>
        <taxon>Pseudomonadati</taxon>
        <taxon>Rhodothermota</taxon>
        <taxon>Rhodothermia</taxon>
        <taxon>Rhodothermales</taxon>
        <taxon>Rhodothermaceae</taxon>
        <taxon>Rhodothermus</taxon>
    </lineage>
</organism>
<evidence type="ECO:0000313" key="6">
    <source>
        <dbReference type="Proteomes" id="UP000185812"/>
    </source>
</evidence>